<feature type="repeat" description="WD" evidence="6">
    <location>
        <begin position="1157"/>
        <end position="1192"/>
    </location>
</feature>
<evidence type="ECO:0000256" key="4">
    <source>
        <dbReference type="ARBA" id="ARBA00022853"/>
    </source>
</evidence>
<proteinExistence type="predicted"/>
<evidence type="ECO:0000256" key="5">
    <source>
        <dbReference type="ARBA" id="ARBA00023242"/>
    </source>
</evidence>
<keyword evidence="3" id="KW-0677">Repeat</keyword>
<dbReference type="RefSeq" id="XP_029220633.1">
    <property type="nucleotide sequence ID" value="XM_029363267.1"/>
</dbReference>
<sequence>MEAETQRRSWRLTDEIRLVSGLRDDLASALQTRTANRLKLKTSFETHQSALTLIYEEMAVTGSQVTESREALRHAAFLLEKLTASAVHLQKTGEVFERQLVKTKQGLEQEQKRIHELRAKLDTYREGASGLVQQTQATEAAIMEMREIHTTTQALRRELEECSEENNRMQSEMARLAPELQRQRKALETEAEIDEKQKVLAEVQEARKQLDGEMTETTNKMYSSVSKMNELRDRYGQLSVAESVADPSAWSRDIEISDARSVVESELKKTRAELTGLRMEAKMIEDAYEAAAKLKNLRQEVAALEEQCHEKEEEKYQYPAPITRVIATRLEATLEADLDEFKKGVGSQLMCRVSLRYPFCSATRRGQPSGISLSPVEPIGTNTPRPPTPHGTPDLRAKCSTPDGGAPPKRTPVVCSRAIQPRTALSSRGLNVHSTTLKAHKVCAVATHTPGLPVDRDVDGARAPAIRPAAETTRRCGRPLVNLLSSSRARASPTRDAADSNPRKRSRRSVLSGRAEAQEKVGDDQAQASFSKWLSAFTPSQRKGSSGRMQERRKKTSPKNATRKDMGDRNSSTRRSDEEEHPFELSTGSSHEHRRGRPPKESRLAACSHPPSHSRPKKREANISEGDGCPGPGRPPTKRHATSQIAELDEKKKRKDELEKVHLKRDRGEEKKGRDEQEGHVDGEEGDSVSSLSSSSFRKVERGGNESLLPQEIFEAAHDGRAGPKHLSTGRMRGGKSSRRRLAASPKSSPHTSLPLSDFSTPASASMTTSTASAGARKPHCASSRLVSSLQAVAKNASLSLYAAEQCTMAAPENSHTRRVSPDGSSVRRRRSTDSSGVSSCSLGDAPPMAVCPSPPSSSFASHRRPSAYLPASVSPLAAATGRKGSRGERRGGKRGKLGLGRAAESSMGCEASGDFDITPFAAGDEIGTHRSQMASPVSGSSSASHAAGGKGNAASSSLQGFYRANNRHWQNNCLLLYEHVMAHTLEWPSLTTQWMNACTPKGNGEATQTLLLGTHTSGPQHLSFLLLMEVTLPLEPVHPSGMHFDQRQDYVGFDFGDEDTRKFTIAARIPHEGESNRARFCPLDQTKLASKALDGCVYIFDVCNAGSQSALGPLVPCGASQPDEGSAKTYRTAKKGDVSVGELPPTFMQDQAELVLEGHTAEGWGLEWGPPQRESFIASAADDGIVCLWDVHAKPHQHKRLAPLHKLVADCRLRALQDVAWKRGDGEGRVLLGVGDDGFLNMWDIRVSPAPVVRTQCSWTCTNALAANQNAPFVVATAGADKGISVWDLRALRRPAHRLLHAHSEAVTCLKWAPGEKTMLASGSTDRLIRIFDLSLVGAEQESDEAEDGPPELLFVHGGHLGAVSDFDWNPQSDRFSSLMLASVSEDNALQIWQPTRKAFKREYLFDDSPDDARGRFGGGDADGNDVE</sequence>
<dbReference type="PROSITE" id="PS00678">
    <property type="entry name" value="WD_REPEATS_1"/>
    <property type="match status" value="1"/>
</dbReference>
<feature type="region of interest" description="Disordered" evidence="8">
    <location>
        <begin position="1408"/>
        <end position="1429"/>
    </location>
</feature>
<comment type="caution">
    <text evidence="10">The sequence shown here is derived from an EMBL/GenBank/DDBJ whole genome shotgun (WGS) entry which is preliminary data.</text>
</comment>
<keyword evidence="4" id="KW-0156">Chromatin regulator</keyword>
<name>A0A2A9MHH5_BESBE</name>
<feature type="compositionally biased region" description="Low complexity" evidence="8">
    <location>
        <begin position="932"/>
        <end position="952"/>
    </location>
</feature>
<evidence type="ECO:0000313" key="11">
    <source>
        <dbReference type="Proteomes" id="UP000224006"/>
    </source>
</evidence>
<keyword evidence="11" id="KW-1185">Reference proteome</keyword>
<evidence type="ECO:0000259" key="9">
    <source>
        <dbReference type="Pfam" id="PF12265"/>
    </source>
</evidence>
<feature type="coiled-coil region" evidence="7">
    <location>
        <begin position="100"/>
        <end position="220"/>
    </location>
</feature>
<dbReference type="GO" id="GO:0006325">
    <property type="term" value="P:chromatin organization"/>
    <property type="evidence" value="ECO:0007669"/>
    <property type="project" value="UniProtKB-KW"/>
</dbReference>
<evidence type="ECO:0000256" key="2">
    <source>
        <dbReference type="ARBA" id="ARBA00022574"/>
    </source>
</evidence>
<keyword evidence="5" id="KW-0539">Nucleus</keyword>
<dbReference type="InterPro" id="IPR050459">
    <property type="entry name" value="WD_repeat_RBAP46/RBAP48/MSI1"/>
</dbReference>
<keyword evidence="7" id="KW-0175">Coiled coil</keyword>
<dbReference type="PROSITE" id="PS50082">
    <property type="entry name" value="WD_REPEATS_2"/>
    <property type="match status" value="2"/>
</dbReference>
<feature type="repeat" description="WD" evidence="6">
    <location>
        <begin position="1301"/>
        <end position="1336"/>
    </location>
</feature>
<dbReference type="Proteomes" id="UP000224006">
    <property type="component" value="Chromosome III"/>
</dbReference>
<evidence type="ECO:0000256" key="1">
    <source>
        <dbReference type="ARBA" id="ARBA00004123"/>
    </source>
</evidence>
<evidence type="ECO:0000256" key="8">
    <source>
        <dbReference type="SAM" id="MobiDB-lite"/>
    </source>
</evidence>
<dbReference type="SUPFAM" id="SSF50978">
    <property type="entry name" value="WD40 repeat-like"/>
    <property type="match status" value="1"/>
</dbReference>
<feature type="compositionally biased region" description="Basic residues" evidence="8">
    <location>
        <begin position="733"/>
        <end position="742"/>
    </location>
</feature>
<evidence type="ECO:0000313" key="10">
    <source>
        <dbReference type="EMBL" id="PFH36624.1"/>
    </source>
</evidence>
<feature type="domain" description="Histone-binding protein RBBP4-like N-terminal" evidence="9">
    <location>
        <begin position="967"/>
        <end position="1034"/>
    </location>
</feature>
<feature type="coiled-coil region" evidence="7">
    <location>
        <begin position="267"/>
        <end position="314"/>
    </location>
</feature>
<dbReference type="GO" id="GO:0005634">
    <property type="term" value="C:nucleus"/>
    <property type="evidence" value="ECO:0007669"/>
    <property type="project" value="UniProtKB-SubCell"/>
</dbReference>
<dbReference type="InterPro" id="IPR001680">
    <property type="entry name" value="WD40_rpt"/>
</dbReference>
<feature type="region of interest" description="Disordered" evidence="8">
    <location>
        <begin position="930"/>
        <end position="952"/>
    </location>
</feature>
<dbReference type="VEuPathDB" id="ToxoDB:BESB_048160"/>
<feature type="region of interest" description="Disordered" evidence="8">
    <location>
        <begin position="809"/>
        <end position="904"/>
    </location>
</feature>
<evidence type="ECO:0000256" key="3">
    <source>
        <dbReference type="ARBA" id="ARBA00022737"/>
    </source>
</evidence>
<dbReference type="InterPro" id="IPR022052">
    <property type="entry name" value="Histone-bd_RBBP4-like_N"/>
</dbReference>
<dbReference type="InterPro" id="IPR019775">
    <property type="entry name" value="WD40_repeat_CS"/>
</dbReference>
<evidence type="ECO:0000256" key="7">
    <source>
        <dbReference type="SAM" id="Coils"/>
    </source>
</evidence>
<dbReference type="OrthoDB" id="427795at2759"/>
<feature type="compositionally biased region" description="Basic and acidic residues" evidence="8">
    <location>
        <begin position="648"/>
        <end position="683"/>
    </location>
</feature>
<feature type="compositionally biased region" description="Polar residues" evidence="8">
    <location>
        <begin position="746"/>
        <end position="759"/>
    </location>
</feature>
<dbReference type="STRING" id="94643.A0A2A9MHH5"/>
<gene>
    <name evidence="10" type="ORF">BESB_048160</name>
</gene>
<feature type="compositionally biased region" description="Polar residues" evidence="8">
    <location>
        <begin position="526"/>
        <end position="548"/>
    </location>
</feature>
<dbReference type="Pfam" id="PF12265">
    <property type="entry name" value="CAF1C_H4-bd"/>
    <property type="match status" value="1"/>
</dbReference>
<dbReference type="InterPro" id="IPR036322">
    <property type="entry name" value="WD40_repeat_dom_sf"/>
</dbReference>
<dbReference type="EMBL" id="NWUJ01000003">
    <property type="protein sequence ID" value="PFH36624.1"/>
    <property type="molecule type" value="Genomic_DNA"/>
</dbReference>
<evidence type="ECO:0000256" key="6">
    <source>
        <dbReference type="PROSITE-ProRule" id="PRU00221"/>
    </source>
</evidence>
<keyword evidence="2 6" id="KW-0853">WD repeat</keyword>
<protein>
    <submittedName>
        <fullName evidence="10">RbAp48</fullName>
    </submittedName>
</protein>
<feature type="region of interest" description="Disordered" evidence="8">
    <location>
        <begin position="465"/>
        <end position="779"/>
    </location>
</feature>
<dbReference type="SMART" id="SM00320">
    <property type="entry name" value="WD40"/>
    <property type="match status" value="6"/>
</dbReference>
<dbReference type="PANTHER" id="PTHR22850">
    <property type="entry name" value="WD40 REPEAT FAMILY"/>
    <property type="match status" value="1"/>
</dbReference>
<reference evidence="10 11" key="1">
    <citation type="submission" date="2017-09" db="EMBL/GenBank/DDBJ databases">
        <title>Genome sequencing of Besnoitia besnoiti strain Bb-Ger1.</title>
        <authorList>
            <person name="Schares G."/>
            <person name="Venepally P."/>
            <person name="Lorenzi H.A."/>
        </authorList>
    </citation>
    <scope>NUCLEOTIDE SEQUENCE [LARGE SCALE GENOMIC DNA]</scope>
    <source>
        <strain evidence="10 11">Bb-Ger1</strain>
    </source>
</reference>
<dbReference type="GeneID" id="40309746"/>
<feature type="compositionally biased region" description="Low complexity" evidence="8">
    <location>
        <begin position="760"/>
        <end position="776"/>
    </location>
</feature>
<dbReference type="Gene3D" id="2.130.10.10">
    <property type="entry name" value="YVTN repeat-like/Quinoprotein amine dehydrogenase"/>
    <property type="match status" value="1"/>
</dbReference>
<dbReference type="PROSITE" id="PS50294">
    <property type="entry name" value="WD_REPEATS_REGION"/>
    <property type="match status" value="1"/>
</dbReference>
<accession>A0A2A9MHH5</accession>
<organism evidence="10 11">
    <name type="scientific">Besnoitia besnoiti</name>
    <name type="common">Apicomplexan protozoan</name>
    <dbReference type="NCBI Taxonomy" id="94643"/>
    <lineage>
        <taxon>Eukaryota</taxon>
        <taxon>Sar</taxon>
        <taxon>Alveolata</taxon>
        <taxon>Apicomplexa</taxon>
        <taxon>Conoidasida</taxon>
        <taxon>Coccidia</taxon>
        <taxon>Eucoccidiorida</taxon>
        <taxon>Eimeriorina</taxon>
        <taxon>Sarcocystidae</taxon>
        <taxon>Besnoitia</taxon>
    </lineage>
</organism>
<feature type="region of interest" description="Disordered" evidence="8">
    <location>
        <begin position="367"/>
        <end position="393"/>
    </location>
</feature>
<dbReference type="Pfam" id="PF00400">
    <property type="entry name" value="WD40"/>
    <property type="match status" value="2"/>
</dbReference>
<dbReference type="InterPro" id="IPR015943">
    <property type="entry name" value="WD40/YVTN_repeat-like_dom_sf"/>
</dbReference>
<comment type="subcellular location">
    <subcellularLocation>
        <location evidence="1">Nucleus</location>
    </subcellularLocation>
</comment>
<dbReference type="KEGG" id="bbes:BESB_048160"/>